<organism evidence="9 10">
    <name type="scientific">Dehalobacterium formicoaceticum</name>
    <dbReference type="NCBI Taxonomy" id="51515"/>
    <lineage>
        <taxon>Bacteria</taxon>
        <taxon>Bacillati</taxon>
        <taxon>Bacillota</taxon>
        <taxon>Clostridia</taxon>
        <taxon>Eubacteriales</taxon>
        <taxon>Peptococcaceae</taxon>
        <taxon>Dehalobacterium</taxon>
    </lineage>
</organism>
<accession>A0ABT1Y147</accession>
<comment type="subcellular location">
    <subcellularLocation>
        <location evidence="1">Cell membrane</location>
        <topology evidence="1">Multi-pass membrane protein</topology>
    </subcellularLocation>
</comment>
<feature type="transmembrane region" description="Helical" evidence="7">
    <location>
        <begin position="224"/>
        <end position="248"/>
    </location>
</feature>
<dbReference type="EMBL" id="JANPWE010000001">
    <property type="protein sequence ID" value="MCR6544246.1"/>
    <property type="molecule type" value="Genomic_DNA"/>
</dbReference>
<evidence type="ECO:0000256" key="7">
    <source>
        <dbReference type="SAM" id="Phobius"/>
    </source>
</evidence>
<sequence>MFNNQLLSRILDIGEQMLISGAEISRVEDSISRMCIAYQVKRVDVLTITSVIQVSVHLENGEVFTQSRRIRAYATNLNKLDKLNKLSRNICSSLPDLVYIDKELEEINKEQPYSQYAHYLIYALVAGSFTIFFGGNMADGLASAMIGMLLKFLVNAAQKMDKNLLMINIFCSFAVGAVAIFAVQWGFGNNLEKILIGNIMLMIPGLALTTSIRDMISGDTISGLLRFSEAILLATSIALGFGLAEILFGGRLV</sequence>
<dbReference type="Pfam" id="PF06738">
    <property type="entry name" value="ThrE"/>
    <property type="match status" value="1"/>
</dbReference>
<proteinExistence type="inferred from homology"/>
<reference evidence="9 10" key="1">
    <citation type="submission" date="2022-08" db="EMBL/GenBank/DDBJ databases">
        <title>Proteogenomics of the novel Dehalobacterium formicoaceticum strain EZ94 highlights a key role of methyltransferases during anaerobic dichloromethane degradation.</title>
        <authorList>
            <person name="Wasmund K."/>
        </authorList>
    </citation>
    <scope>NUCLEOTIDE SEQUENCE [LARGE SCALE GENOMIC DNA]</scope>
    <source>
        <strain evidence="9 10">EZ94</strain>
    </source>
</reference>
<dbReference type="RefSeq" id="WP_257911850.1">
    <property type="nucleotide sequence ID" value="NZ_JANPWE010000001.1"/>
</dbReference>
<keyword evidence="2" id="KW-1003">Cell membrane</keyword>
<keyword evidence="5 7" id="KW-0472">Membrane</keyword>
<dbReference type="InterPro" id="IPR010619">
    <property type="entry name" value="ThrE-like_N"/>
</dbReference>
<name>A0ABT1Y147_9FIRM</name>
<evidence type="ECO:0000256" key="6">
    <source>
        <dbReference type="ARBA" id="ARBA00034125"/>
    </source>
</evidence>
<evidence type="ECO:0000256" key="4">
    <source>
        <dbReference type="ARBA" id="ARBA00022989"/>
    </source>
</evidence>
<feature type="transmembrane region" description="Helical" evidence="7">
    <location>
        <begin position="164"/>
        <end position="188"/>
    </location>
</feature>
<evidence type="ECO:0000256" key="1">
    <source>
        <dbReference type="ARBA" id="ARBA00004651"/>
    </source>
</evidence>
<evidence type="ECO:0000313" key="10">
    <source>
        <dbReference type="Proteomes" id="UP001524944"/>
    </source>
</evidence>
<dbReference type="PANTHER" id="PTHR34390">
    <property type="entry name" value="UPF0442 PROTEIN YJJB-RELATED"/>
    <property type="match status" value="1"/>
</dbReference>
<keyword evidence="10" id="KW-1185">Reference proteome</keyword>
<evidence type="ECO:0000256" key="5">
    <source>
        <dbReference type="ARBA" id="ARBA00023136"/>
    </source>
</evidence>
<comment type="caution">
    <text evidence="9">The sequence shown here is derived from an EMBL/GenBank/DDBJ whole genome shotgun (WGS) entry which is preliminary data.</text>
</comment>
<gene>
    <name evidence="9" type="ORF">NVS47_01745</name>
</gene>
<keyword evidence="4 7" id="KW-1133">Transmembrane helix</keyword>
<dbReference type="InterPro" id="IPR050539">
    <property type="entry name" value="ThrE_Dicarb/AminoAcid_Exp"/>
</dbReference>
<feature type="domain" description="Threonine/serine exporter-like N-terminal" evidence="8">
    <location>
        <begin position="10"/>
        <end position="244"/>
    </location>
</feature>
<evidence type="ECO:0000259" key="8">
    <source>
        <dbReference type="Pfam" id="PF06738"/>
    </source>
</evidence>
<evidence type="ECO:0000256" key="2">
    <source>
        <dbReference type="ARBA" id="ARBA00022475"/>
    </source>
</evidence>
<keyword evidence="3 7" id="KW-0812">Transmembrane</keyword>
<feature type="transmembrane region" description="Helical" evidence="7">
    <location>
        <begin position="194"/>
        <end position="212"/>
    </location>
</feature>
<protein>
    <submittedName>
        <fullName evidence="9">Threonine/serine exporter family protein</fullName>
    </submittedName>
</protein>
<evidence type="ECO:0000256" key="3">
    <source>
        <dbReference type="ARBA" id="ARBA00022692"/>
    </source>
</evidence>
<dbReference type="PANTHER" id="PTHR34390:SF2">
    <property type="entry name" value="SUCCINATE TRANSPORTER SUBUNIT YJJP-RELATED"/>
    <property type="match status" value="1"/>
</dbReference>
<feature type="transmembrane region" description="Helical" evidence="7">
    <location>
        <begin position="116"/>
        <end position="134"/>
    </location>
</feature>
<evidence type="ECO:0000313" key="9">
    <source>
        <dbReference type="EMBL" id="MCR6544246.1"/>
    </source>
</evidence>
<comment type="similarity">
    <text evidence="6">Belongs to the ThrE exporter (TC 2.A.79) family.</text>
</comment>
<dbReference type="Proteomes" id="UP001524944">
    <property type="component" value="Unassembled WGS sequence"/>
</dbReference>